<comment type="similarity">
    <text evidence="1 3">Belongs to the sulfur carrier protein TusA family.</text>
</comment>
<dbReference type="GO" id="GO:0097163">
    <property type="term" value="F:sulfur carrier activity"/>
    <property type="evidence" value="ECO:0007669"/>
    <property type="project" value="UniProtKB-UniRule"/>
</dbReference>
<dbReference type="InterPro" id="IPR036868">
    <property type="entry name" value="TusA-like_sf"/>
</dbReference>
<comment type="subcellular location">
    <subcellularLocation>
        <location evidence="3">Cytoplasm</location>
    </subcellularLocation>
</comment>
<keyword evidence="2 3" id="KW-0963">Cytoplasm</keyword>
<dbReference type="PANTHER" id="PTHR33279">
    <property type="entry name" value="SULFUR CARRIER PROTEIN YEDF-RELATED"/>
    <property type="match status" value="1"/>
</dbReference>
<evidence type="ECO:0000256" key="3">
    <source>
        <dbReference type="HAMAP-Rule" id="MF_00413"/>
    </source>
</evidence>
<dbReference type="Proteomes" id="UP000198773">
    <property type="component" value="Unassembled WGS sequence"/>
</dbReference>
<organism evidence="5 6">
    <name type="scientific">Alkalimonas amylolytica</name>
    <dbReference type="NCBI Taxonomy" id="152573"/>
    <lineage>
        <taxon>Bacteria</taxon>
        <taxon>Pseudomonadati</taxon>
        <taxon>Pseudomonadota</taxon>
        <taxon>Gammaproteobacteria</taxon>
        <taxon>Alkalimonas</taxon>
    </lineage>
</organism>
<accession>A0A1H4D190</accession>
<dbReference type="PANTHER" id="PTHR33279:SF2">
    <property type="entry name" value="SULFUR CARRIER PROTEIN TUSA"/>
    <property type="match status" value="1"/>
</dbReference>
<evidence type="ECO:0000313" key="6">
    <source>
        <dbReference type="Proteomes" id="UP000198773"/>
    </source>
</evidence>
<feature type="domain" description="UPF0033" evidence="4">
    <location>
        <begin position="12"/>
        <end position="36"/>
    </location>
</feature>
<name>A0A1H4D190_ALKAM</name>
<dbReference type="GO" id="GO:0002143">
    <property type="term" value="P:tRNA wobble position uridine thiolation"/>
    <property type="evidence" value="ECO:0007669"/>
    <property type="project" value="InterPro"/>
</dbReference>
<proteinExistence type="inferred from homology"/>
<evidence type="ECO:0000256" key="1">
    <source>
        <dbReference type="ARBA" id="ARBA00008984"/>
    </source>
</evidence>
<dbReference type="Pfam" id="PF01206">
    <property type="entry name" value="TusA"/>
    <property type="match status" value="1"/>
</dbReference>
<dbReference type="OrthoDB" id="9797551at2"/>
<dbReference type="InterPro" id="IPR001455">
    <property type="entry name" value="TusA-like"/>
</dbReference>
<evidence type="ECO:0000256" key="2">
    <source>
        <dbReference type="ARBA" id="ARBA00022490"/>
    </source>
</evidence>
<dbReference type="PROSITE" id="PS01148">
    <property type="entry name" value="UPF0033"/>
    <property type="match status" value="1"/>
</dbReference>
<evidence type="ECO:0000313" key="5">
    <source>
        <dbReference type="EMBL" id="SEA66543.1"/>
    </source>
</evidence>
<reference evidence="5 6" key="1">
    <citation type="submission" date="2016-10" db="EMBL/GenBank/DDBJ databases">
        <authorList>
            <person name="de Groot N.N."/>
        </authorList>
    </citation>
    <scope>NUCLEOTIDE SEQUENCE [LARGE SCALE GENOMIC DNA]</scope>
    <source>
        <strain evidence="5 6">CGMCC 1.3430</strain>
    </source>
</reference>
<keyword evidence="6" id="KW-1185">Reference proteome</keyword>
<dbReference type="CDD" id="cd03423">
    <property type="entry name" value="SirA"/>
    <property type="match status" value="1"/>
</dbReference>
<dbReference type="HAMAP" id="MF_00413">
    <property type="entry name" value="Thiourid_synth_A"/>
    <property type="match status" value="1"/>
</dbReference>
<dbReference type="NCBIfam" id="NF001423">
    <property type="entry name" value="PRK00299.1"/>
    <property type="match status" value="1"/>
</dbReference>
<sequence length="81" mass="9044">MQQLFDNASQTLDALGLRCPEPVMMTRLAIRKMAVGETLLIIADDPATTRDIPSFCRFMDHQLLASDTTALPYRYLVKKGG</sequence>
<protein>
    <recommendedName>
        <fullName evidence="3">Sulfur carrier protein TusA</fullName>
    </recommendedName>
</protein>
<dbReference type="SUPFAM" id="SSF64307">
    <property type="entry name" value="SirA-like"/>
    <property type="match status" value="1"/>
</dbReference>
<dbReference type="AlphaFoldDB" id="A0A1H4D190"/>
<feature type="active site" description="Cysteine persulfide intermediate" evidence="3">
    <location>
        <position position="19"/>
    </location>
</feature>
<evidence type="ECO:0000259" key="4">
    <source>
        <dbReference type="PROSITE" id="PS01148"/>
    </source>
</evidence>
<dbReference type="Gene3D" id="3.30.110.40">
    <property type="entry name" value="TusA-like domain"/>
    <property type="match status" value="1"/>
</dbReference>
<dbReference type="RefSeq" id="WP_091342678.1">
    <property type="nucleotide sequence ID" value="NZ_FNRM01000005.1"/>
</dbReference>
<dbReference type="STRING" id="152573.SAMN04488051_10525"/>
<comment type="function">
    <text evidence="3">Sulfur carrier protein which probably makes part of a sulfur-relay system.</text>
</comment>
<dbReference type="GO" id="GO:0005737">
    <property type="term" value="C:cytoplasm"/>
    <property type="evidence" value="ECO:0007669"/>
    <property type="project" value="UniProtKB-SubCell"/>
</dbReference>
<dbReference type="InterPro" id="IPR022931">
    <property type="entry name" value="Sulphur_carrier_TusA"/>
</dbReference>
<gene>
    <name evidence="3" type="primary">tusA</name>
    <name evidence="5" type="ORF">SAMN04488051_10525</name>
</gene>
<dbReference type="EMBL" id="FNRM01000005">
    <property type="protein sequence ID" value="SEA66543.1"/>
    <property type="molecule type" value="Genomic_DNA"/>
</dbReference>